<reference evidence="1" key="1">
    <citation type="submission" date="2021-07" db="EMBL/GenBank/DDBJ databases">
        <title>Candidatus Kaistella beijingensis sp. nov. isolated from a municipal wastewater treatment plant is involved in sludge foaming.</title>
        <authorList>
            <person name="Song Y."/>
            <person name="Liu S.-J."/>
        </authorList>
    </citation>
    <scope>NUCLEOTIDE SEQUENCE</scope>
    <source>
        <strain evidence="1">DSM 43998</strain>
    </source>
</reference>
<evidence type="ECO:0000313" key="2">
    <source>
        <dbReference type="Proteomes" id="UP000887023"/>
    </source>
</evidence>
<name>A0ABX8S5C5_9ACTN</name>
<gene>
    <name evidence="1" type="ORF">KV203_10035</name>
</gene>
<sequence length="91" mass="9869">MTGRFNHEASLRERQVAVSILAHAARRDGVAVTASLDAIADPTEELRPTAVIAALVAEFQKGMNEINPEELARWFAGEAHALAVLDSSMER</sequence>
<dbReference type="EMBL" id="CP079105">
    <property type="protein sequence ID" value="QXQ12342.1"/>
    <property type="molecule type" value="Genomic_DNA"/>
</dbReference>
<organism evidence="1 2">
    <name type="scientific">Skermania pinensis</name>
    <dbReference type="NCBI Taxonomy" id="39122"/>
    <lineage>
        <taxon>Bacteria</taxon>
        <taxon>Bacillati</taxon>
        <taxon>Actinomycetota</taxon>
        <taxon>Actinomycetes</taxon>
        <taxon>Mycobacteriales</taxon>
        <taxon>Gordoniaceae</taxon>
        <taxon>Skermania</taxon>
    </lineage>
</organism>
<evidence type="ECO:0000313" key="1">
    <source>
        <dbReference type="EMBL" id="QXQ12342.1"/>
    </source>
</evidence>
<dbReference type="RefSeq" id="WP_066469870.1">
    <property type="nucleotide sequence ID" value="NZ_CBCRUZ010000001.1"/>
</dbReference>
<accession>A0ABX8S5C5</accession>
<proteinExistence type="predicted"/>
<protein>
    <submittedName>
        <fullName evidence="1">Uncharacterized protein</fullName>
    </submittedName>
</protein>
<keyword evidence="2" id="KW-1185">Reference proteome</keyword>
<dbReference type="Proteomes" id="UP000887023">
    <property type="component" value="Chromosome"/>
</dbReference>